<accession>A0A7X5RMC1</accession>
<evidence type="ECO:0000256" key="7">
    <source>
        <dbReference type="SAM" id="Phobius"/>
    </source>
</evidence>
<reference evidence="10 11" key="1">
    <citation type="submission" date="2020-01" db="EMBL/GenBank/DDBJ databases">
        <authorList>
            <person name="Chen J."/>
            <person name="Zhu S."/>
            <person name="Yang J."/>
        </authorList>
    </citation>
    <scope>NUCLEOTIDE SEQUENCE [LARGE SCALE GENOMIC DNA]</scope>
    <source>
        <strain evidence="10 11">345S023</strain>
    </source>
</reference>
<evidence type="ECO:0000256" key="2">
    <source>
        <dbReference type="ARBA" id="ARBA00008779"/>
    </source>
</evidence>
<dbReference type="PROSITE" id="PS00523">
    <property type="entry name" value="SULFATASE_1"/>
    <property type="match status" value="1"/>
</dbReference>
<sequence length="730" mass="79097">MRQLFIFLGLFALSLPVEANQPNNVIFILADDLGWNDTSIYQQNQFYETPNIDALAQKGMVFTHAFSNSPLCSPTRASILTGQTPARHGIINPNIDTPAVRLSASSRASAPTNQVSTSPLTATRLNTALPTLAKVLKAQNYHTAHFGKWHLGASPYSALEHGFDIDIPHFSGSGPYGGYLAPWSFAPNLTPDTEQEHIDIRLAKEAKQWILDTHKKGPFFVNFWPFSVHAPFNAKPEHVSHFIDKRTPFNSQRSATYAAMVKHFDDAIAILYSGLVDAGIEDDTIIVFTSDNGGNMYDVLGEIHPTSNFPLRGGKATQYDGGSRVPTFIIWPGLTQANTLSETPIQTVDFYATLLGGLSVDVPANHAIDGIDIRPVLRGNTIDSRPIITYYPTMPRVPDWLPPSATVLYDGWKLIKTFYYGDGDAHRYALYHVAEDIEEITDLADIATDKRDALDAMLSEYLDLSNAAVPLQNPDYRQGAFNFAAIGTPSSQYLLPEETVASNLTLNVSASQRIANAGDTVTLSWALLNATGASNVSYQQFMGPPVSISDSAGAFSFTVPEVHIKQFVSFAFIAKDSGKTLRKQVGVQLLPVNSAPSITIANDALSAKVGQSVAIEYELNDANKDSLTLRVQSTALAIDENLDVTKGRYEVTIPASFSQQQASITFRVADNDATHSETVNISVSPASDSNSVGGNGMASSGSSGGGSMFGLLAILFIAFVLKAQKYITRV</sequence>
<dbReference type="PANTHER" id="PTHR42693:SF42">
    <property type="entry name" value="ARYLSULFATASE G"/>
    <property type="match status" value="1"/>
</dbReference>
<evidence type="ECO:0000256" key="5">
    <source>
        <dbReference type="ARBA" id="ARBA00022801"/>
    </source>
</evidence>
<dbReference type="GO" id="GO:0046872">
    <property type="term" value="F:metal ion binding"/>
    <property type="evidence" value="ECO:0007669"/>
    <property type="project" value="UniProtKB-KW"/>
</dbReference>
<evidence type="ECO:0000259" key="9">
    <source>
        <dbReference type="Pfam" id="PF00884"/>
    </source>
</evidence>
<keyword evidence="7" id="KW-0472">Membrane</keyword>
<dbReference type="InterPro" id="IPR017850">
    <property type="entry name" value="Alkaline_phosphatase_core_sf"/>
</dbReference>
<dbReference type="EMBL" id="JAAAWN010000025">
    <property type="protein sequence ID" value="NDV92611.1"/>
    <property type="molecule type" value="Genomic_DNA"/>
</dbReference>
<dbReference type="AlphaFoldDB" id="A0A7X5RMC1"/>
<keyword evidence="6" id="KW-0106">Calcium</keyword>
<keyword evidence="3" id="KW-0479">Metal-binding</keyword>
<evidence type="ECO:0000256" key="6">
    <source>
        <dbReference type="ARBA" id="ARBA00022837"/>
    </source>
</evidence>
<gene>
    <name evidence="10" type="ORF">GTH32_15660</name>
</gene>
<keyword evidence="10" id="KW-0808">Transferase</keyword>
<organism evidence="10 11">
    <name type="scientific">Alteromonas profundi</name>
    <dbReference type="NCBI Taxonomy" id="2696062"/>
    <lineage>
        <taxon>Bacteria</taxon>
        <taxon>Pseudomonadati</taxon>
        <taxon>Pseudomonadota</taxon>
        <taxon>Gammaproteobacteria</taxon>
        <taxon>Alteromonadales</taxon>
        <taxon>Alteromonadaceae</taxon>
        <taxon>Alteromonas/Salinimonas group</taxon>
        <taxon>Alteromonas</taxon>
    </lineage>
</organism>
<evidence type="ECO:0000313" key="10">
    <source>
        <dbReference type="EMBL" id="NDV92611.1"/>
    </source>
</evidence>
<name>A0A7X5RMC1_9ALTE</name>
<protein>
    <submittedName>
        <fullName evidence="10">Sulfatase-like hydrolase/transferase</fullName>
    </submittedName>
</protein>
<evidence type="ECO:0000256" key="3">
    <source>
        <dbReference type="ARBA" id="ARBA00022723"/>
    </source>
</evidence>
<dbReference type="Pfam" id="PF00884">
    <property type="entry name" value="Sulfatase"/>
    <property type="match status" value="1"/>
</dbReference>
<dbReference type="Proteomes" id="UP000470213">
    <property type="component" value="Unassembled WGS sequence"/>
</dbReference>
<dbReference type="InterPro" id="IPR050738">
    <property type="entry name" value="Sulfatase"/>
</dbReference>
<evidence type="ECO:0000313" key="11">
    <source>
        <dbReference type="Proteomes" id="UP000470213"/>
    </source>
</evidence>
<comment type="cofactor">
    <cofactor evidence="1">
        <name>Ca(2+)</name>
        <dbReference type="ChEBI" id="CHEBI:29108"/>
    </cofactor>
</comment>
<keyword evidence="11" id="KW-1185">Reference proteome</keyword>
<evidence type="ECO:0000256" key="4">
    <source>
        <dbReference type="ARBA" id="ARBA00022729"/>
    </source>
</evidence>
<keyword evidence="7" id="KW-1133">Transmembrane helix</keyword>
<feature type="chain" id="PRO_5030988709" evidence="8">
    <location>
        <begin position="20"/>
        <end position="730"/>
    </location>
</feature>
<keyword evidence="7" id="KW-0812">Transmembrane</keyword>
<dbReference type="CDD" id="cd16144">
    <property type="entry name" value="ARS_like"/>
    <property type="match status" value="1"/>
</dbReference>
<dbReference type="InterPro" id="IPR000917">
    <property type="entry name" value="Sulfatase_N"/>
</dbReference>
<feature type="signal peptide" evidence="8">
    <location>
        <begin position="1"/>
        <end position="19"/>
    </location>
</feature>
<dbReference type="RefSeq" id="WP_163087486.1">
    <property type="nucleotide sequence ID" value="NZ_JAAAWN010000025.1"/>
</dbReference>
<comment type="similarity">
    <text evidence="2">Belongs to the sulfatase family.</text>
</comment>
<dbReference type="GO" id="GO:0004065">
    <property type="term" value="F:arylsulfatase activity"/>
    <property type="evidence" value="ECO:0007669"/>
    <property type="project" value="TreeGrafter"/>
</dbReference>
<keyword evidence="4 8" id="KW-0732">Signal</keyword>
<evidence type="ECO:0000256" key="1">
    <source>
        <dbReference type="ARBA" id="ARBA00001913"/>
    </source>
</evidence>
<dbReference type="PANTHER" id="PTHR42693">
    <property type="entry name" value="ARYLSULFATASE FAMILY MEMBER"/>
    <property type="match status" value="1"/>
</dbReference>
<keyword evidence="5 10" id="KW-0378">Hydrolase</keyword>
<feature type="domain" description="Sulfatase N-terminal" evidence="9">
    <location>
        <begin position="24"/>
        <end position="356"/>
    </location>
</feature>
<comment type="caution">
    <text evidence="10">The sequence shown here is derived from an EMBL/GenBank/DDBJ whole genome shotgun (WGS) entry which is preliminary data.</text>
</comment>
<dbReference type="Gene3D" id="3.40.720.10">
    <property type="entry name" value="Alkaline Phosphatase, subunit A"/>
    <property type="match status" value="1"/>
</dbReference>
<proteinExistence type="inferred from homology"/>
<dbReference type="InterPro" id="IPR024607">
    <property type="entry name" value="Sulfatase_CS"/>
</dbReference>
<dbReference type="SUPFAM" id="SSF53649">
    <property type="entry name" value="Alkaline phosphatase-like"/>
    <property type="match status" value="1"/>
</dbReference>
<dbReference type="GO" id="GO:0016740">
    <property type="term" value="F:transferase activity"/>
    <property type="evidence" value="ECO:0007669"/>
    <property type="project" value="UniProtKB-KW"/>
</dbReference>
<evidence type="ECO:0000256" key="8">
    <source>
        <dbReference type="SAM" id="SignalP"/>
    </source>
</evidence>
<feature type="transmembrane region" description="Helical" evidence="7">
    <location>
        <begin position="704"/>
        <end position="721"/>
    </location>
</feature>